<gene>
    <name evidence="1" type="ORF">SAMN02745196_02320</name>
</gene>
<evidence type="ECO:0000313" key="2">
    <source>
        <dbReference type="Proteomes" id="UP000184526"/>
    </source>
</evidence>
<dbReference type="InterPro" id="IPR027417">
    <property type="entry name" value="P-loop_NTPase"/>
</dbReference>
<keyword evidence="2" id="KW-1185">Reference proteome</keyword>
<protein>
    <recommendedName>
        <fullName evidence="3">NACHT domain-containing protein</fullName>
    </recommendedName>
</protein>
<dbReference type="Gene3D" id="3.40.50.300">
    <property type="entry name" value="P-loop containing nucleotide triphosphate hydrolases"/>
    <property type="match status" value="1"/>
</dbReference>
<dbReference type="STRING" id="1121306.SAMN02745196_02320"/>
<organism evidence="1 2">
    <name type="scientific">Clostridium collagenovorans DSM 3089</name>
    <dbReference type="NCBI Taxonomy" id="1121306"/>
    <lineage>
        <taxon>Bacteria</taxon>
        <taxon>Bacillati</taxon>
        <taxon>Bacillota</taxon>
        <taxon>Clostridia</taxon>
        <taxon>Eubacteriales</taxon>
        <taxon>Clostridiaceae</taxon>
        <taxon>Clostridium</taxon>
    </lineage>
</organism>
<sequence>MIDINWKRFELKNPKATESFENMCYFLFCRRYGITEGIRTDFNQVGLETEPIKNSMGKYCGFQSKFFEKGIDYNQIEHSIDKSLDAYENLDYVIIYLNQEARTSCKSAVRIEEKCKKKGVTIEWFLPNNFKIALNQPNNLDLAQFYFGEMDILGFISDSKSIRMSTVLQSREYIELKVNSLEKTQLVTECANEIIKSNKKIYLLSGAAGTGKSICMCKLLHIYGGIDEDTKENQIKKIESIGAIPIFINLNNIALENLENIVLEYRKKVSNGISNNKYIYLFDGLDEVPRVMITSTLLFLEELLGSDATNKVIISSRISSYNKYILRSNIKNIIEYKIMNIGVEEIHYYFKNKFNEEKIKKLSKLECENPKFIRNVKDVLTVSLLWSHIDKINSTTSLINFIKYSINEIIGGVYHKKYLETLNLPYPKEDAVIELNKKISFSLFEKDTVSVSYSELYNIVEKYFPKCDYDSLNNIVGYIIDSFFDVNSSNDSYSYTYQHKRFMEYFVILELESIFSNDLNYLRTHNIVVNNELFEKMLVPYLKNKAQEKKDLSLAFMIGLINVYLGNDRAWGVDNSFYFWSDWITYAIASQVDEVFEDIIEDESLPFNRFFRHIPEGILKHLSSTSIKLRYNDELRYFFKSYLSLISMMHKLNKHKYLVSMLENYDEIMSLASEKKFYYNTGSERDNNLVWRNITYIDIVIKQNDFHERMETILSKSKKVNIDNLFKGYIEIDLLYLSSLYYNVILYKADKCTEIINKMNLNQLSVFAIALAKPECIKFLFVNKVLRQVLEKKLHEEIKIKTLSGVINIVLKNILGIKVSKNEFKIVSEFLCNTKLLTSSIFWKEHCDTVAFILYSFDEKDFLSSIEIPIKKYVDTYSLLIDMIKNTCSITKFVKFSINNVVVNSEVAYYIKILIGKALALTDNSDIDIIGAIAYINRIQKDGSVLIIYHIMKLLNPIRYRQLISASDLNKLDTNLVYKDIDYTSTSECMFMLSFILSEHNSKRSYELLLNGISNGILRMNDRKDTIGDYRLIDSLEVFLKNNWISDDILKGYLKRILNITNIMNQNNIENDTHSMVMKLLNKYNFGMAEFYYKTIVSKKEVYNLIHLDHVLARIYRGIDVSEVERCLENLTADYDRYHEKIDSSYFYYKIKAYLRISNSDLYTDLDRSRYFKKACKEIDSMDYAGWGRELNTEEYEIYDKLFLRYGNESSITKRKEITVQPKGEKKELVDVLSILKQIKTREALDEFFTQLKSNYSIDTFEVNELLIDKCFEIYGDIEMIFNLFEKSYYPGNMISFNSHNFWMTVVVALRNIKSKNDMIEFLINSGGGHDGFSELIKIYGFIGDKYNCIKAFDSLIRCIEFLLC</sequence>
<accession>A0A1M5XP40</accession>
<reference evidence="1 2" key="1">
    <citation type="submission" date="2016-11" db="EMBL/GenBank/DDBJ databases">
        <authorList>
            <person name="Jaros S."/>
            <person name="Januszkiewicz K."/>
            <person name="Wedrychowicz H."/>
        </authorList>
    </citation>
    <scope>NUCLEOTIDE SEQUENCE [LARGE SCALE GENOMIC DNA]</scope>
    <source>
        <strain evidence="1 2">DSM 3089</strain>
    </source>
</reference>
<dbReference type="RefSeq" id="WP_072832180.1">
    <property type="nucleotide sequence ID" value="NZ_FQXP01000009.1"/>
</dbReference>
<evidence type="ECO:0008006" key="3">
    <source>
        <dbReference type="Google" id="ProtNLM"/>
    </source>
</evidence>
<dbReference type="SUPFAM" id="SSF52540">
    <property type="entry name" value="P-loop containing nucleoside triphosphate hydrolases"/>
    <property type="match status" value="1"/>
</dbReference>
<dbReference type="OrthoDB" id="7051144at2"/>
<evidence type="ECO:0000313" key="1">
    <source>
        <dbReference type="EMBL" id="SHI01033.1"/>
    </source>
</evidence>
<proteinExistence type="predicted"/>
<dbReference type="EMBL" id="FQXP01000009">
    <property type="protein sequence ID" value="SHI01033.1"/>
    <property type="molecule type" value="Genomic_DNA"/>
</dbReference>
<dbReference type="Proteomes" id="UP000184526">
    <property type="component" value="Unassembled WGS sequence"/>
</dbReference>
<name>A0A1M5XP40_9CLOT</name>